<dbReference type="VEuPathDB" id="ToxoDB:NCLIV_039450"/>
<proteinExistence type="predicted"/>
<dbReference type="OrthoDB" id="329525at2759"/>
<reference evidence="2" key="1">
    <citation type="submission" date="2011-02" db="EMBL/GenBank/DDBJ databases">
        <authorList>
            <person name="Aslett M."/>
        </authorList>
    </citation>
    <scope>NUCLEOTIDE SEQUENCE</scope>
    <source>
        <strain evidence="2">Liverpool</strain>
    </source>
</reference>
<dbReference type="CDD" id="cd22744">
    <property type="entry name" value="OTU"/>
    <property type="match status" value="1"/>
</dbReference>
<feature type="domain" description="OTU" evidence="1">
    <location>
        <begin position="142"/>
        <end position="252"/>
    </location>
</feature>
<evidence type="ECO:0000313" key="4">
    <source>
        <dbReference type="Proteomes" id="UP000007494"/>
    </source>
</evidence>
<dbReference type="InParanoid" id="F0VB48"/>
<evidence type="ECO:0000313" key="2">
    <source>
        <dbReference type="EMBL" id="CBZ50870.1"/>
    </source>
</evidence>
<dbReference type="AlphaFoldDB" id="F0VB48"/>
<dbReference type="eggNOG" id="ENOG502TMCF">
    <property type="taxonomic scope" value="Eukaryota"/>
</dbReference>
<dbReference type="InterPro" id="IPR003323">
    <property type="entry name" value="OTU_dom"/>
</dbReference>
<organism evidence="2 4">
    <name type="scientific">Neospora caninum (strain Liverpool)</name>
    <dbReference type="NCBI Taxonomy" id="572307"/>
    <lineage>
        <taxon>Eukaryota</taxon>
        <taxon>Sar</taxon>
        <taxon>Alveolata</taxon>
        <taxon>Apicomplexa</taxon>
        <taxon>Conoidasida</taxon>
        <taxon>Coccidia</taxon>
        <taxon>Eucoccidiorida</taxon>
        <taxon>Eimeriorina</taxon>
        <taxon>Sarcocystidae</taxon>
        <taxon>Neospora</taxon>
    </lineage>
</organism>
<evidence type="ECO:0000259" key="1">
    <source>
        <dbReference type="Pfam" id="PF02338"/>
    </source>
</evidence>
<sequence>MEPNRARPPLSLTPAENALFASLISDMPPGTEGVDELVVKSAVAVSTTPQGPTPTVAATALRVYARASAPPAPSYGQPFICPTPAQRREMAKNFFPDWDGVEQPGEYEEDLGFTQHNVEQQFQPAVFLGKPTQFGLTSPKPGECLFAAFAYWLTGDPLNHQHVRNRIAEYILTHPDSVPRAAMVDELTGANIPFLSDEPTETLAEQYAMLVAMPGRWGGDELLSVFAKMAKCNVWMHVSDQKGNSAFGTHVDSWQACGPLIPGAPSVYFNYQPARNHWRSVVAVRSY</sequence>
<dbReference type="OMA" id="ECLFAAF"/>
<dbReference type="Gene3D" id="3.90.70.80">
    <property type="match status" value="1"/>
</dbReference>
<dbReference type="Pfam" id="PF02338">
    <property type="entry name" value="OTU"/>
    <property type="match status" value="1"/>
</dbReference>
<accession>F0VB48</accession>
<gene>
    <name evidence="3" type="ORF">BN1204_039450</name>
    <name evidence="2" type="ORF">NCLIV_039450</name>
</gene>
<evidence type="ECO:0000313" key="3">
    <source>
        <dbReference type="EMBL" id="CEL68172.1"/>
    </source>
</evidence>
<dbReference type="EMBL" id="FR823385">
    <property type="protein sequence ID" value="CBZ50870.1"/>
    <property type="molecule type" value="Genomic_DNA"/>
</dbReference>
<reference evidence="4" key="3">
    <citation type="journal article" date="2012" name="PLoS Pathog.">
        <title>Comparative genomics of the apicomplexan parasites Toxoplasma gondii and Neospora caninum: Coccidia differing in host range and transmission strategy.</title>
        <authorList>
            <person name="Reid A.J."/>
            <person name="Vermont S.J."/>
            <person name="Cotton J.A."/>
            <person name="Harris D."/>
            <person name="Hill-Cawthorne G.A."/>
            <person name="Konen-Waisman S."/>
            <person name="Latham S.M."/>
            <person name="Mourier T."/>
            <person name="Norton R."/>
            <person name="Quail M.A."/>
            <person name="Sanders M."/>
            <person name="Shanmugam D."/>
            <person name="Sohal A."/>
            <person name="Wasmuth J.D."/>
            <person name="Brunk B."/>
            <person name="Grigg M.E."/>
            <person name="Howard J.C."/>
            <person name="Parkinson J."/>
            <person name="Roos D.S."/>
            <person name="Trees A.J."/>
            <person name="Berriman M."/>
            <person name="Pain A."/>
            <person name="Wastling J.M."/>
        </authorList>
    </citation>
    <scope>NUCLEOTIDE SEQUENCE [LARGE SCALE GENOMIC DNA]</scope>
    <source>
        <strain evidence="4">Liverpool</strain>
    </source>
</reference>
<keyword evidence="4" id="KW-1185">Reference proteome</keyword>
<dbReference type="GeneID" id="13441904"/>
<protein>
    <recommendedName>
        <fullName evidence="1">OTU domain-containing protein</fullName>
    </recommendedName>
</protein>
<dbReference type="Proteomes" id="UP000007494">
    <property type="component" value="Chromosome IX"/>
</dbReference>
<reference evidence="2" key="2">
    <citation type="submission" date="2011-03" db="EMBL/GenBank/DDBJ databases">
        <title>Comparative genomics and transcriptomics of Neospora caninum and Toxoplasma gondii.</title>
        <authorList>
            <person name="Reid A.J."/>
            <person name="Sohal A."/>
            <person name="Harris D."/>
            <person name="Quail M."/>
            <person name="Sanders M."/>
            <person name="Berriman M."/>
            <person name="Wastling J.M."/>
            <person name="Pain A."/>
        </authorList>
    </citation>
    <scope>NUCLEOTIDE SEQUENCE</scope>
    <source>
        <strain evidence="2">Liverpool</strain>
    </source>
</reference>
<name>F0VB48_NEOCL</name>
<reference evidence="3" key="4">
    <citation type="journal article" date="2015" name="PLoS ONE">
        <title>Comprehensive Evaluation of Toxoplasma gondii VEG and Neospora caninum LIV Genomes with Tachyzoite Stage Transcriptome and Proteome Defines Novel Transcript Features.</title>
        <authorList>
            <person name="Ramaprasad A."/>
            <person name="Mourier T."/>
            <person name="Naeem R."/>
            <person name="Malas T.B."/>
            <person name="Moussa E."/>
            <person name="Panigrahi A."/>
            <person name="Vermont S.J."/>
            <person name="Otto T.D."/>
            <person name="Wastling J."/>
            <person name="Pain A."/>
        </authorList>
    </citation>
    <scope>NUCLEOTIDE SEQUENCE</scope>
    <source>
        <strain evidence="3">Liverpool</strain>
    </source>
</reference>
<dbReference type="EMBL" id="LN714484">
    <property type="protein sequence ID" value="CEL68172.1"/>
    <property type="molecule type" value="Genomic_DNA"/>
</dbReference>
<dbReference type="RefSeq" id="XP_003880903.1">
    <property type="nucleotide sequence ID" value="XM_003880854.1"/>
</dbReference>